<dbReference type="InterPro" id="IPR021253">
    <property type="entry name" value="ZrgA-like"/>
</dbReference>
<evidence type="ECO:0000313" key="3">
    <source>
        <dbReference type="EMBL" id="KAA0690117.1"/>
    </source>
</evidence>
<evidence type="ECO:0000313" key="4">
    <source>
        <dbReference type="Proteomes" id="UP000463138"/>
    </source>
</evidence>
<gene>
    <name evidence="3" type="ORF">DT594_18385</name>
</gene>
<feature type="signal peptide" evidence="2">
    <location>
        <begin position="1"/>
        <end position="20"/>
    </location>
</feature>
<dbReference type="AlphaFoldDB" id="A0A7V7GM60"/>
<protein>
    <submittedName>
        <fullName evidence="3">DUF2796 domain-containing protein</fullName>
    </submittedName>
</protein>
<dbReference type="OrthoDB" id="7346546at2"/>
<organism evidence="3 4">
    <name type="scientific">Halopseudomonas laoshanensis</name>
    <dbReference type="NCBI Taxonomy" id="2268758"/>
    <lineage>
        <taxon>Bacteria</taxon>
        <taxon>Pseudomonadati</taxon>
        <taxon>Pseudomonadota</taxon>
        <taxon>Gammaproteobacteria</taxon>
        <taxon>Pseudomonadales</taxon>
        <taxon>Pseudomonadaceae</taxon>
        <taxon>Halopseudomonas</taxon>
    </lineage>
</organism>
<name>A0A7V7GM60_9GAMM</name>
<evidence type="ECO:0000256" key="1">
    <source>
        <dbReference type="SAM" id="MobiDB-lite"/>
    </source>
</evidence>
<dbReference type="Proteomes" id="UP000463138">
    <property type="component" value="Unassembled WGS sequence"/>
</dbReference>
<dbReference type="RefSeq" id="WP_149334556.1">
    <property type="nucleotide sequence ID" value="NZ_QOVF01000011.1"/>
</dbReference>
<feature type="region of interest" description="Disordered" evidence="1">
    <location>
        <begin position="21"/>
        <end position="45"/>
    </location>
</feature>
<keyword evidence="2" id="KW-0732">Signal</keyword>
<feature type="compositionally biased region" description="Basic and acidic residues" evidence="1">
    <location>
        <begin position="125"/>
        <end position="142"/>
    </location>
</feature>
<evidence type="ECO:0000256" key="2">
    <source>
        <dbReference type="SAM" id="SignalP"/>
    </source>
</evidence>
<feature type="chain" id="PRO_5031423187" evidence="2">
    <location>
        <begin position="21"/>
        <end position="200"/>
    </location>
</feature>
<reference evidence="3 4" key="1">
    <citation type="submission" date="2018-07" db="EMBL/GenBank/DDBJ databases">
        <title>Pseudomonas laoshanensis sp. nov., isolated from soil.</title>
        <authorList>
            <person name="Sun J."/>
            <person name="Yu L."/>
            <person name="Wang M."/>
            <person name="Zhang C."/>
        </authorList>
    </citation>
    <scope>NUCLEOTIDE SEQUENCE [LARGE SCALE GENOMIC DNA]</scope>
    <source>
        <strain evidence="3 4">Y22</strain>
    </source>
</reference>
<accession>A0A7V7GM60</accession>
<sequence length="200" mass="21598">MRPTPFIIGSLLAVISVASAAHDHDHDDHEHEHEHGHEHESLSAHEHGVGSLNLVVDGGEVAIELVSPANNLLGFEHLPASNADKAKVKALQAQLNDADSLFVFPAAADCSVEEVELSSPLFETEDGHEHEHEHSDESAESHADIQAHFHFNCTQEAALDQIQVALFSAFPGTERLLLQAIGPKGQQGGELTATQNLIRF</sequence>
<dbReference type="EMBL" id="QOVF01000011">
    <property type="protein sequence ID" value="KAA0690117.1"/>
    <property type="molecule type" value="Genomic_DNA"/>
</dbReference>
<dbReference type="Pfam" id="PF10986">
    <property type="entry name" value="ZrgA"/>
    <property type="match status" value="1"/>
</dbReference>
<keyword evidence="4" id="KW-1185">Reference proteome</keyword>
<feature type="region of interest" description="Disordered" evidence="1">
    <location>
        <begin position="122"/>
        <end position="142"/>
    </location>
</feature>
<proteinExistence type="predicted"/>
<comment type="caution">
    <text evidence="3">The sequence shown here is derived from an EMBL/GenBank/DDBJ whole genome shotgun (WGS) entry which is preliminary data.</text>
</comment>